<accession>A0A0E9WLF0</accession>
<dbReference type="EMBL" id="GBXM01017395">
    <property type="protein sequence ID" value="JAH91182.1"/>
    <property type="molecule type" value="Transcribed_RNA"/>
</dbReference>
<keyword evidence="1" id="KW-0812">Transmembrane</keyword>
<feature type="transmembrane region" description="Helical" evidence="1">
    <location>
        <begin position="21"/>
        <end position="37"/>
    </location>
</feature>
<name>A0A0E9WLF0_ANGAN</name>
<sequence length="73" mass="7979">MVRCLLSLSKTVINQSSVSPGFFYCCFFISSIVTSTVPNVSSFMFLIFITSAYLLSSQSCLTVKLGTSYIVSI</sequence>
<reference evidence="2" key="1">
    <citation type="submission" date="2014-11" db="EMBL/GenBank/DDBJ databases">
        <authorList>
            <person name="Amaro Gonzalez C."/>
        </authorList>
    </citation>
    <scope>NUCLEOTIDE SEQUENCE</scope>
</reference>
<evidence type="ECO:0000256" key="1">
    <source>
        <dbReference type="SAM" id="Phobius"/>
    </source>
</evidence>
<feature type="transmembrane region" description="Helical" evidence="1">
    <location>
        <begin position="43"/>
        <end position="63"/>
    </location>
</feature>
<keyword evidence="1" id="KW-1133">Transmembrane helix</keyword>
<organism evidence="2">
    <name type="scientific">Anguilla anguilla</name>
    <name type="common">European freshwater eel</name>
    <name type="synonym">Muraena anguilla</name>
    <dbReference type="NCBI Taxonomy" id="7936"/>
    <lineage>
        <taxon>Eukaryota</taxon>
        <taxon>Metazoa</taxon>
        <taxon>Chordata</taxon>
        <taxon>Craniata</taxon>
        <taxon>Vertebrata</taxon>
        <taxon>Euteleostomi</taxon>
        <taxon>Actinopterygii</taxon>
        <taxon>Neopterygii</taxon>
        <taxon>Teleostei</taxon>
        <taxon>Anguilliformes</taxon>
        <taxon>Anguillidae</taxon>
        <taxon>Anguilla</taxon>
    </lineage>
</organism>
<dbReference type="AlphaFoldDB" id="A0A0E9WLF0"/>
<keyword evidence="1" id="KW-0472">Membrane</keyword>
<proteinExistence type="predicted"/>
<evidence type="ECO:0000313" key="2">
    <source>
        <dbReference type="EMBL" id="JAH91182.1"/>
    </source>
</evidence>
<protein>
    <submittedName>
        <fullName evidence="2">Uncharacterized protein</fullName>
    </submittedName>
</protein>
<reference evidence="2" key="2">
    <citation type="journal article" date="2015" name="Fish Shellfish Immunol.">
        <title>Early steps in the European eel (Anguilla anguilla)-Vibrio vulnificus interaction in the gills: Role of the RtxA13 toxin.</title>
        <authorList>
            <person name="Callol A."/>
            <person name="Pajuelo D."/>
            <person name="Ebbesson L."/>
            <person name="Teles M."/>
            <person name="MacKenzie S."/>
            <person name="Amaro C."/>
        </authorList>
    </citation>
    <scope>NUCLEOTIDE SEQUENCE</scope>
</reference>